<evidence type="ECO:0000256" key="3">
    <source>
        <dbReference type="ARBA" id="ARBA00022448"/>
    </source>
</evidence>
<evidence type="ECO:0000256" key="14">
    <source>
        <dbReference type="ARBA" id="ARBA00040215"/>
    </source>
</evidence>
<gene>
    <name evidence="15" type="ORF">QR98_0067390</name>
</gene>
<dbReference type="VEuPathDB" id="VectorBase:SSCA007949"/>
<evidence type="ECO:0000256" key="2">
    <source>
        <dbReference type="ARBA" id="ARBA00006459"/>
    </source>
</evidence>
<comment type="subcellular location">
    <subcellularLocation>
        <location evidence="1">Membrane</location>
        <topology evidence="1">Multi-pass membrane protein</topology>
    </subcellularLocation>
</comment>
<dbReference type="GO" id="GO:0005886">
    <property type="term" value="C:plasma membrane"/>
    <property type="evidence" value="ECO:0007669"/>
    <property type="project" value="TreeGrafter"/>
</dbReference>
<keyword evidence="12" id="KW-0739">Sodium transport</keyword>
<organism evidence="15 16">
    <name type="scientific">Sarcoptes scabiei</name>
    <name type="common">Itch mite</name>
    <name type="synonym">Acarus scabiei</name>
    <dbReference type="NCBI Taxonomy" id="52283"/>
    <lineage>
        <taxon>Eukaryota</taxon>
        <taxon>Metazoa</taxon>
        <taxon>Ecdysozoa</taxon>
        <taxon>Arthropoda</taxon>
        <taxon>Chelicerata</taxon>
        <taxon>Arachnida</taxon>
        <taxon>Acari</taxon>
        <taxon>Acariformes</taxon>
        <taxon>Sarcoptiformes</taxon>
        <taxon>Astigmata</taxon>
        <taxon>Psoroptidia</taxon>
        <taxon>Sarcoptoidea</taxon>
        <taxon>Sarcoptidae</taxon>
        <taxon>Sarcoptinae</taxon>
        <taxon>Sarcoptes</taxon>
    </lineage>
</organism>
<dbReference type="Proteomes" id="UP000616769">
    <property type="component" value="Unassembled WGS sequence"/>
</dbReference>
<keyword evidence="11" id="KW-0325">Glycoprotein</keyword>
<evidence type="ECO:0000256" key="6">
    <source>
        <dbReference type="ARBA" id="ARBA00022970"/>
    </source>
</evidence>
<dbReference type="PANTHER" id="PTHR11616">
    <property type="entry name" value="SODIUM/CHLORIDE DEPENDENT TRANSPORTER"/>
    <property type="match status" value="1"/>
</dbReference>
<evidence type="ECO:0000256" key="5">
    <source>
        <dbReference type="ARBA" id="ARBA00022847"/>
    </source>
</evidence>
<dbReference type="Pfam" id="PF00209">
    <property type="entry name" value="SNF"/>
    <property type="match status" value="1"/>
</dbReference>
<evidence type="ECO:0000256" key="12">
    <source>
        <dbReference type="ARBA" id="ARBA00023201"/>
    </source>
</evidence>
<keyword evidence="3" id="KW-0813">Transport</keyword>
<dbReference type="OrthoDB" id="6581954at2759"/>
<name>A0A132ACC0_SARSC</name>
<evidence type="ECO:0000313" key="16">
    <source>
        <dbReference type="Proteomes" id="UP000616769"/>
    </source>
</evidence>
<dbReference type="InterPro" id="IPR037272">
    <property type="entry name" value="SNS_sf"/>
</dbReference>
<evidence type="ECO:0000256" key="4">
    <source>
        <dbReference type="ARBA" id="ARBA00022692"/>
    </source>
</evidence>
<dbReference type="GO" id="GO:0005283">
    <property type="term" value="F:amino acid:sodium symporter activity"/>
    <property type="evidence" value="ECO:0007669"/>
    <property type="project" value="TreeGrafter"/>
</dbReference>
<reference evidence="15 16" key="1">
    <citation type="journal article" date="2015" name="Parasit. Vectors">
        <title>Draft genome of the scabies mite.</title>
        <authorList>
            <person name="Rider S.D.Jr."/>
            <person name="Morgan M.S."/>
            <person name="Arlian L.G."/>
        </authorList>
    </citation>
    <scope>NUCLEOTIDE SEQUENCE [LARGE SCALE GENOMIC DNA]</scope>
    <source>
        <strain evidence="15">Arlian Lab</strain>
    </source>
</reference>
<dbReference type="GO" id="GO:0015179">
    <property type="term" value="F:L-amino acid transmembrane transporter activity"/>
    <property type="evidence" value="ECO:0007669"/>
    <property type="project" value="TreeGrafter"/>
</dbReference>
<comment type="function">
    <text evidence="13">Unusual broad substrate spectrum amino acid:sodium cotransporter that promotes absorption of the D isomers of essential amino acids. Neutral amino acids are the preferred substrates, especially methionine and phenylalanine.</text>
</comment>
<evidence type="ECO:0000256" key="10">
    <source>
        <dbReference type="ARBA" id="ARBA00023136"/>
    </source>
</evidence>
<evidence type="ECO:0000256" key="8">
    <source>
        <dbReference type="ARBA" id="ARBA00023053"/>
    </source>
</evidence>
<evidence type="ECO:0000256" key="11">
    <source>
        <dbReference type="ARBA" id="ARBA00023180"/>
    </source>
</evidence>
<protein>
    <recommendedName>
        <fullName evidence="14">Sodium-dependent nutrient amino acid transporter 1</fullName>
    </recommendedName>
</protein>
<dbReference type="SUPFAM" id="SSF161070">
    <property type="entry name" value="SNF-like"/>
    <property type="match status" value="1"/>
</dbReference>
<accession>A0A132ACC0</accession>
<keyword evidence="8" id="KW-0915">Sodium</keyword>
<dbReference type="PROSITE" id="PS50267">
    <property type="entry name" value="NA_NEUROTRAN_SYMP_3"/>
    <property type="match status" value="1"/>
</dbReference>
<dbReference type="PANTHER" id="PTHR11616:SF321">
    <property type="entry name" value="SODIUM-DEPENDENT NUTRIENT AMINO ACID TRANSPORTER 1-RELATED"/>
    <property type="match status" value="1"/>
</dbReference>
<dbReference type="AlphaFoldDB" id="A0A132ACC0"/>
<keyword evidence="10" id="KW-0472">Membrane</keyword>
<evidence type="ECO:0000256" key="1">
    <source>
        <dbReference type="ARBA" id="ARBA00004141"/>
    </source>
</evidence>
<dbReference type="InterPro" id="IPR000175">
    <property type="entry name" value="Na/ntran_symport"/>
</dbReference>
<sequence length="131" mass="14904">MLLDNYGVGTAAFLYGIIEVLAITRIYGLTNFIDDVEFMLKSKLSSFWKLTWGFVTPFILILIFVYGNILLILDDNQKPGIPYWGNAIGWFLAGSALLQIPLWMIITIAKQDGSLIEVTRKIIQKLRDLFN</sequence>
<proteinExistence type="inferred from homology"/>
<comment type="caution">
    <text evidence="15">The sequence shown here is derived from an EMBL/GenBank/DDBJ whole genome shotgun (WGS) entry which is preliminary data.</text>
</comment>
<dbReference type="GO" id="GO:0089718">
    <property type="term" value="P:amino acid import across plasma membrane"/>
    <property type="evidence" value="ECO:0007669"/>
    <property type="project" value="TreeGrafter"/>
</dbReference>
<keyword evidence="9" id="KW-0406">Ion transport</keyword>
<dbReference type="EMBL" id="JXLN01012232">
    <property type="protein sequence ID" value="KPM08225.1"/>
    <property type="molecule type" value="Genomic_DNA"/>
</dbReference>
<keyword evidence="5" id="KW-0769">Symport</keyword>
<evidence type="ECO:0000256" key="13">
    <source>
        <dbReference type="ARBA" id="ARBA00037785"/>
    </source>
</evidence>
<comment type="similarity">
    <text evidence="2">Belongs to the sodium:neurotransmitter symporter (SNF) (TC 2.A.22) family.</text>
</comment>
<evidence type="ECO:0000256" key="9">
    <source>
        <dbReference type="ARBA" id="ARBA00023065"/>
    </source>
</evidence>
<evidence type="ECO:0000256" key="7">
    <source>
        <dbReference type="ARBA" id="ARBA00022989"/>
    </source>
</evidence>
<keyword evidence="6" id="KW-0029">Amino-acid transport</keyword>
<evidence type="ECO:0000313" key="15">
    <source>
        <dbReference type="EMBL" id="KPM08225.1"/>
    </source>
</evidence>
<keyword evidence="4" id="KW-0812">Transmembrane</keyword>
<keyword evidence="7" id="KW-1133">Transmembrane helix</keyword>